<reference evidence="3" key="1">
    <citation type="submission" date="2017-02" db="UniProtKB">
        <authorList>
            <consortium name="WormBaseParasite"/>
        </authorList>
    </citation>
    <scope>IDENTIFICATION</scope>
</reference>
<gene>
    <name evidence="1" type="ORF">BTMF_LOCUS10574</name>
</gene>
<keyword evidence="2" id="KW-1185">Reference proteome</keyword>
<reference evidence="1 2" key="2">
    <citation type="submission" date="2018-11" db="EMBL/GenBank/DDBJ databases">
        <authorList>
            <consortium name="Pathogen Informatics"/>
        </authorList>
    </citation>
    <scope>NUCLEOTIDE SEQUENCE [LARGE SCALE GENOMIC DNA]</scope>
</reference>
<dbReference type="AlphaFoldDB" id="A0A0R3QXT8"/>
<dbReference type="EMBL" id="UZAG01017679">
    <property type="protein sequence ID" value="VDO36009.1"/>
    <property type="molecule type" value="Genomic_DNA"/>
</dbReference>
<accession>A0A0R3QXT8</accession>
<evidence type="ECO:0000313" key="1">
    <source>
        <dbReference type="EMBL" id="VDO36009.1"/>
    </source>
</evidence>
<evidence type="ECO:0000313" key="2">
    <source>
        <dbReference type="Proteomes" id="UP000280834"/>
    </source>
</evidence>
<name>A0A0R3QXT8_9BILA</name>
<protein>
    <submittedName>
        <fullName evidence="3">Secreted protein</fullName>
    </submittedName>
</protein>
<organism evidence="3">
    <name type="scientific">Brugia timori</name>
    <dbReference type="NCBI Taxonomy" id="42155"/>
    <lineage>
        <taxon>Eukaryota</taxon>
        <taxon>Metazoa</taxon>
        <taxon>Ecdysozoa</taxon>
        <taxon>Nematoda</taxon>
        <taxon>Chromadorea</taxon>
        <taxon>Rhabditida</taxon>
        <taxon>Spirurina</taxon>
        <taxon>Spiruromorpha</taxon>
        <taxon>Filarioidea</taxon>
        <taxon>Onchocercidae</taxon>
        <taxon>Brugia</taxon>
    </lineage>
</organism>
<dbReference type="Proteomes" id="UP000280834">
    <property type="component" value="Unassembled WGS sequence"/>
</dbReference>
<dbReference type="WBParaSite" id="BTMF_0001256001-mRNA-1">
    <property type="protein sequence ID" value="BTMF_0001256001-mRNA-1"/>
    <property type="gene ID" value="BTMF_0001256001"/>
</dbReference>
<evidence type="ECO:0000313" key="3">
    <source>
        <dbReference type="WBParaSite" id="BTMF_0001256001-mRNA-1"/>
    </source>
</evidence>
<sequence length="50" mass="5678">MFFLYVASCVAILLLNDKCHFVFSFSSLFSSQQCSFSENNLKVLPSDAFM</sequence>
<proteinExistence type="predicted"/>